<dbReference type="InterPro" id="IPR004481">
    <property type="entry name" value="K/Na/Ca-exchanger"/>
</dbReference>
<dbReference type="GO" id="GO:0005262">
    <property type="term" value="F:calcium channel activity"/>
    <property type="evidence" value="ECO:0007669"/>
    <property type="project" value="TreeGrafter"/>
</dbReference>
<evidence type="ECO:0000256" key="2">
    <source>
        <dbReference type="ARBA" id="ARBA00022692"/>
    </source>
</evidence>
<evidence type="ECO:0000259" key="6">
    <source>
        <dbReference type="Pfam" id="PF01699"/>
    </source>
</evidence>
<evidence type="ECO:0000256" key="4">
    <source>
        <dbReference type="ARBA" id="ARBA00023136"/>
    </source>
</evidence>
<feature type="transmembrane region" description="Helical" evidence="5">
    <location>
        <begin position="81"/>
        <end position="99"/>
    </location>
</feature>
<dbReference type="GO" id="GO:0008273">
    <property type="term" value="F:calcium, potassium:sodium antiporter activity"/>
    <property type="evidence" value="ECO:0007669"/>
    <property type="project" value="TreeGrafter"/>
</dbReference>
<comment type="caution">
    <text evidence="7">The sequence shown here is derived from an EMBL/GenBank/DDBJ whole genome shotgun (WGS) entry which is preliminary data.</text>
</comment>
<gene>
    <name evidence="7" type="ORF">ENN90_11000</name>
</gene>
<feature type="transmembrane region" description="Helical" evidence="5">
    <location>
        <begin position="296"/>
        <end position="315"/>
    </location>
</feature>
<dbReference type="Pfam" id="PF01699">
    <property type="entry name" value="Na_Ca_ex"/>
    <property type="match status" value="2"/>
</dbReference>
<feature type="transmembrane region" description="Helical" evidence="5">
    <location>
        <begin position="236"/>
        <end position="260"/>
    </location>
</feature>
<feature type="transmembrane region" description="Helical" evidence="5">
    <location>
        <begin position="272"/>
        <end position="290"/>
    </location>
</feature>
<dbReference type="GO" id="GO:0006874">
    <property type="term" value="P:intracellular calcium ion homeostasis"/>
    <property type="evidence" value="ECO:0007669"/>
    <property type="project" value="TreeGrafter"/>
</dbReference>
<protein>
    <submittedName>
        <fullName evidence="7">Calcium/sodium antiporter</fullName>
    </submittedName>
</protein>
<feature type="transmembrane region" description="Helical" evidence="5">
    <location>
        <begin position="135"/>
        <end position="152"/>
    </location>
</feature>
<organism evidence="7">
    <name type="scientific">Mariniphaga anaerophila</name>
    <dbReference type="NCBI Taxonomy" id="1484053"/>
    <lineage>
        <taxon>Bacteria</taxon>
        <taxon>Pseudomonadati</taxon>
        <taxon>Bacteroidota</taxon>
        <taxon>Bacteroidia</taxon>
        <taxon>Marinilabiliales</taxon>
        <taxon>Prolixibacteraceae</taxon>
        <taxon>Mariniphaga</taxon>
    </lineage>
</organism>
<dbReference type="GO" id="GO:0005886">
    <property type="term" value="C:plasma membrane"/>
    <property type="evidence" value="ECO:0007669"/>
    <property type="project" value="TreeGrafter"/>
</dbReference>
<feature type="domain" description="Sodium/calcium exchanger membrane region" evidence="6">
    <location>
        <begin position="173"/>
        <end position="313"/>
    </location>
</feature>
<evidence type="ECO:0000256" key="3">
    <source>
        <dbReference type="ARBA" id="ARBA00022989"/>
    </source>
</evidence>
<feature type="transmembrane region" description="Helical" evidence="5">
    <location>
        <begin position="105"/>
        <end position="123"/>
    </location>
</feature>
<feature type="transmembrane region" description="Helical" evidence="5">
    <location>
        <begin position="172"/>
        <end position="195"/>
    </location>
</feature>
<dbReference type="EMBL" id="DSDK01000604">
    <property type="protein sequence ID" value="HDR52126.1"/>
    <property type="molecule type" value="Genomic_DNA"/>
</dbReference>
<proteinExistence type="predicted"/>
<evidence type="ECO:0000313" key="7">
    <source>
        <dbReference type="EMBL" id="HDR52126.1"/>
    </source>
</evidence>
<dbReference type="Proteomes" id="UP000886047">
    <property type="component" value="Unassembled WGS sequence"/>
</dbReference>
<feature type="transmembrane region" description="Helical" evidence="5">
    <location>
        <begin position="38"/>
        <end position="60"/>
    </location>
</feature>
<sequence>MLANSLLLILGLAVLIKGADWMVSGASALAKKYHVSDLVIGLTIVAFGTSAPELVVNVIASSQNFNDIVLGNVLGSNMANLFLILGITGIIYPLVVQSSTTWKEIPISLMAVVLLFLLANNFFMYENPVISRLDGLFLLLMFGLFLFYVYRLSKSDTASKEVVVSEMSLFKMIAFIVIGLAGLVLGGRLVVNNAVEIATILGLSEKIIGFTIVAIGTSLPELATSVVAAIRKNTNIAVGNIIGSNIFNIFLVISTSAVVSPVIFNPVFNTDIYLLAGGTVFLFIAMFTGGKKKLDRWEAVILLLVYLGYTAMLVAKEI</sequence>
<dbReference type="InterPro" id="IPR044880">
    <property type="entry name" value="NCX_ion-bd_dom_sf"/>
</dbReference>
<name>A0A831LX37_9BACT</name>
<dbReference type="PANTHER" id="PTHR10846:SF8">
    <property type="entry name" value="INNER MEMBRANE PROTEIN YRBG"/>
    <property type="match status" value="1"/>
</dbReference>
<keyword evidence="3 5" id="KW-1133">Transmembrane helix</keyword>
<feature type="domain" description="Sodium/calcium exchanger membrane region" evidence="6">
    <location>
        <begin position="6"/>
        <end position="150"/>
    </location>
</feature>
<comment type="subcellular location">
    <subcellularLocation>
        <location evidence="1">Membrane</location>
        <topology evidence="1">Multi-pass membrane protein</topology>
    </subcellularLocation>
</comment>
<dbReference type="AlphaFoldDB" id="A0A831LX37"/>
<evidence type="ECO:0000256" key="5">
    <source>
        <dbReference type="SAM" id="Phobius"/>
    </source>
</evidence>
<keyword evidence="4 5" id="KW-0472">Membrane</keyword>
<accession>A0A831LX37</accession>
<dbReference type="InterPro" id="IPR004837">
    <property type="entry name" value="NaCa_Exmemb"/>
</dbReference>
<dbReference type="PANTHER" id="PTHR10846">
    <property type="entry name" value="SODIUM/POTASSIUM/CALCIUM EXCHANGER"/>
    <property type="match status" value="1"/>
</dbReference>
<dbReference type="Gene3D" id="1.20.1420.30">
    <property type="entry name" value="NCX, central ion-binding region"/>
    <property type="match status" value="2"/>
</dbReference>
<reference evidence="7" key="1">
    <citation type="journal article" date="2020" name="mSystems">
        <title>Genome- and Community-Level Interaction Insights into Carbon Utilization and Element Cycling Functions of Hydrothermarchaeota in Hydrothermal Sediment.</title>
        <authorList>
            <person name="Zhou Z."/>
            <person name="Liu Y."/>
            <person name="Xu W."/>
            <person name="Pan J."/>
            <person name="Luo Z.H."/>
            <person name="Li M."/>
        </authorList>
    </citation>
    <scope>NUCLEOTIDE SEQUENCE [LARGE SCALE GENOMIC DNA]</scope>
    <source>
        <strain evidence="7">SpSt-1217</strain>
    </source>
</reference>
<keyword evidence="2 5" id="KW-0812">Transmembrane</keyword>
<evidence type="ECO:0000256" key="1">
    <source>
        <dbReference type="ARBA" id="ARBA00004141"/>
    </source>
</evidence>
<dbReference type="NCBIfam" id="TIGR00367">
    <property type="entry name" value="calcium/sodium antiporter"/>
    <property type="match status" value="1"/>
</dbReference>